<dbReference type="InterPro" id="IPR011257">
    <property type="entry name" value="DNA_glycosylase"/>
</dbReference>
<accession>A0A164U4Z0</accession>
<dbReference type="Gene3D" id="1.10.340.30">
    <property type="entry name" value="Hypothetical protein, domain 2"/>
    <property type="match status" value="1"/>
</dbReference>
<evidence type="ECO:0000256" key="2">
    <source>
        <dbReference type="ARBA" id="ARBA00023242"/>
    </source>
</evidence>
<dbReference type="GO" id="GO:0006281">
    <property type="term" value="P:DNA repair"/>
    <property type="evidence" value="ECO:0007669"/>
    <property type="project" value="InterPro"/>
</dbReference>
<evidence type="ECO:0000313" key="4">
    <source>
        <dbReference type="Proteomes" id="UP000076722"/>
    </source>
</evidence>
<protein>
    <recommendedName>
        <fullName evidence="5">HhH-GPD domain-containing protein</fullName>
    </recommendedName>
</protein>
<dbReference type="SUPFAM" id="SSF48150">
    <property type="entry name" value="DNA-glycosylase"/>
    <property type="match status" value="1"/>
</dbReference>
<gene>
    <name evidence="3" type="ORF">SISNIDRAFT_89395</name>
</gene>
<proteinExistence type="predicted"/>
<evidence type="ECO:0000256" key="1">
    <source>
        <dbReference type="ARBA" id="ARBA00004123"/>
    </source>
</evidence>
<dbReference type="GO" id="GO:0003824">
    <property type="term" value="F:catalytic activity"/>
    <property type="evidence" value="ECO:0007669"/>
    <property type="project" value="InterPro"/>
</dbReference>
<dbReference type="PANTHER" id="PTHR15074">
    <property type="entry name" value="METHYL-CPG-BINDING PROTEIN"/>
    <property type="match status" value="1"/>
</dbReference>
<dbReference type="PANTHER" id="PTHR15074:SF0">
    <property type="entry name" value="METHYL-CPG-BINDING DOMAIN PROTEIN 4-LIKE PROTEIN"/>
    <property type="match status" value="1"/>
</dbReference>
<reference evidence="3 4" key="1">
    <citation type="journal article" date="2016" name="Mol. Biol. Evol.">
        <title>Comparative Genomics of Early-Diverging Mushroom-Forming Fungi Provides Insights into the Origins of Lignocellulose Decay Capabilities.</title>
        <authorList>
            <person name="Nagy L.G."/>
            <person name="Riley R."/>
            <person name="Tritt A."/>
            <person name="Adam C."/>
            <person name="Daum C."/>
            <person name="Floudas D."/>
            <person name="Sun H."/>
            <person name="Yadav J.S."/>
            <person name="Pangilinan J."/>
            <person name="Larsson K.H."/>
            <person name="Matsuura K."/>
            <person name="Barry K."/>
            <person name="Labutti K."/>
            <person name="Kuo R."/>
            <person name="Ohm R.A."/>
            <person name="Bhattacharya S.S."/>
            <person name="Shirouzu T."/>
            <person name="Yoshinaga Y."/>
            <person name="Martin F.M."/>
            <person name="Grigoriev I.V."/>
            <person name="Hibbett D.S."/>
        </authorList>
    </citation>
    <scope>NUCLEOTIDE SEQUENCE [LARGE SCALE GENOMIC DNA]</scope>
    <source>
        <strain evidence="3 4">HHB9708</strain>
    </source>
</reference>
<organism evidence="3 4">
    <name type="scientific">Sistotremastrum niveocremeum HHB9708</name>
    <dbReference type="NCBI Taxonomy" id="1314777"/>
    <lineage>
        <taxon>Eukaryota</taxon>
        <taxon>Fungi</taxon>
        <taxon>Dikarya</taxon>
        <taxon>Basidiomycota</taxon>
        <taxon>Agaricomycotina</taxon>
        <taxon>Agaricomycetes</taxon>
        <taxon>Sistotremastrales</taxon>
        <taxon>Sistotremastraceae</taxon>
        <taxon>Sertulicium</taxon>
        <taxon>Sertulicium niveocremeum</taxon>
    </lineage>
</organism>
<sequence>MRPRANAAAGCGCADQASVVTMTASTSGMPSTTVYSPYFSYSSPSSSIVDSPTSSPGPRTSMAYRLNKAKPQLIQDEIADDWFQLLVVTTLLNKASGVLAIPTFREIIRLWPTPSLMANAPMQRLQEMLNPLGLSATRAERLVSLSQEYLLDPPTSDKMRRSRIPNYPGTPISHLPGAGRYALDSWRIFCGPADEWQHVNPTDKPLRKYLIWRWAINGFVWSPESGVVNEITAEDISQLLSCADEQQPCTRTAHSPLCRSYKAS</sequence>
<dbReference type="InterPro" id="IPR045138">
    <property type="entry name" value="MeCP2/MBD4"/>
</dbReference>
<dbReference type="OrthoDB" id="10265068at2759"/>
<dbReference type="Proteomes" id="UP000076722">
    <property type="component" value="Unassembled WGS sequence"/>
</dbReference>
<dbReference type="GO" id="GO:0003677">
    <property type="term" value="F:DNA binding"/>
    <property type="evidence" value="ECO:0007669"/>
    <property type="project" value="InterPro"/>
</dbReference>
<name>A0A164U4Z0_9AGAM</name>
<keyword evidence="2" id="KW-0539">Nucleus</keyword>
<dbReference type="GO" id="GO:0005634">
    <property type="term" value="C:nucleus"/>
    <property type="evidence" value="ECO:0007669"/>
    <property type="project" value="UniProtKB-SubCell"/>
</dbReference>
<keyword evidence="4" id="KW-1185">Reference proteome</keyword>
<dbReference type="EMBL" id="KV419408">
    <property type="protein sequence ID" value="KZS92924.1"/>
    <property type="molecule type" value="Genomic_DNA"/>
</dbReference>
<comment type="subcellular location">
    <subcellularLocation>
        <location evidence="1">Nucleus</location>
    </subcellularLocation>
</comment>
<dbReference type="AlphaFoldDB" id="A0A164U4Z0"/>
<evidence type="ECO:0000313" key="3">
    <source>
        <dbReference type="EMBL" id="KZS92924.1"/>
    </source>
</evidence>
<evidence type="ECO:0008006" key="5">
    <source>
        <dbReference type="Google" id="ProtNLM"/>
    </source>
</evidence>
<dbReference type="STRING" id="1314777.A0A164U4Z0"/>